<dbReference type="Pfam" id="PF06808">
    <property type="entry name" value="DctM"/>
    <property type="match status" value="1"/>
</dbReference>
<dbReference type="InterPro" id="IPR010656">
    <property type="entry name" value="DctM"/>
</dbReference>
<evidence type="ECO:0000259" key="8">
    <source>
        <dbReference type="Pfam" id="PF06808"/>
    </source>
</evidence>
<dbReference type="AlphaFoldDB" id="A0A4R3MAK0"/>
<organism evidence="9 10">
    <name type="scientific">Paralcaligenes ureilyticus</name>
    <dbReference type="NCBI Taxonomy" id="627131"/>
    <lineage>
        <taxon>Bacteria</taxon>
        <taxon>Pseudomonadati</taxon>
        <taxon>Pseudomonadota</taxon>
        <taxon>Betaproteobacteria</taxon>
        <taxon>Burkholderiales</taxon>
        <taxon>Alcaligenaceae</taxon>
        <taxon>Paralcaligenes</taxon>
    </lineage>
</organism>
<keyword evidence="10" id="KW-1185">Reference proteome</keyword>
<evidence type="ECO:0000256" key="6">
    <source>
        <dbReference type="ARBA" id="ARBA00023136"/>
    </source>
</evidence>
<comment type="subunit">
    <text evidence="7">The complex comprises the extracytoplasmic solute receptor protein and the two transmembrane proteins.</text>
</comment>
<feature type="domain" description="TRAP C4-dicarboxylate transport system permease DctM subunit" evidence="8">
    <location>
        <begin position="13"/>
        <end position="436"/>
    </location>
</feature>
<comment type="caution">
    <text evidence="7">Lacks conserved residue(s) required for the propagation of feature annotation.</text>
</comment>
<dbReference type="GO" id="GO:0005886">
    <property type="term" value="C:plasma membrane"/>
    <property type="evidence" value="ECO:0007669"/>
    <property type="project" value="UniProtKB-SubCell"/>
</dbReference>
<dbReference type="GO" id="GO:0022857">
    <property type="term" value="F:transmembrane transporter activity"/>
    <property type="evidence" value="ECO:0007669"/>
    <property type="project" value="UniProtKB-UniRule"/>
</dbReference>
<name>A0A4R3MAK0_9BURK</name>
<evidence type="ECO:0000256" key="4">
    <source>
        <dbReference type="ARBA" id="ARBA00022692"/>
    </source>
</evidence>
<reference evidence="9 10" key="1">
    <citation type="submission" date="2019-03" db="EMBL/GenBank/DDBJ databases">
        <title>Genomic Encyclopedia of Type Strains, Phase IV (KMG-IV): sequencing the most valuable type-strain genomes for metagenomic binning, comparative biology and taxonomic classification.</title>
        <authorList>
            <person name="Goeker M."/>
        </authorList>
    </citation>
    <scope>NUCLEOTIDE SEQUENCE [LARGE SCALE GENOMIC DNA]</scope>
    <source>
        <strain evidence="9 10">DSM 24591</strain>
    </source>
</reference>
<dbReference type="EMBL" id="SMAJ01000003">
    <property type="protein sequence ID" value="TCT09713.1"/>
    <property type="molecule type" value="Genomic_DNA"/>
</dbReference>
<sequence>MSEFNIGMLFVAGTLALLLSGMSVAFALGVISLLFMVIFMPPALILTIPETLYGGLDNFTLLAIPLFILMGESIGRTRASVDLYESAYRWLSKLPGGLGIANVVGCAIFAAMCGSSTATAAAIGSMGIPEMKKRGYSGGLAGGLIAAGGTLGILIPPSITFILYGIVSEQSIGKLFIAGIIPGILLAALFALWVAFKAGRDDKRVMHRGGADAAHLRTQQQMFTWRERFESLPRLVPFAIIIFIVMVALYGGFATPSEVAGIGALSTLVMVILVYRCYRWSQLGPILLSTAKESCMLMMIIAMSFLYSNVMSYLHISQSATHWMVGLEMSRWEFLFWIDVLIVVLGFFLPPVAIILFITPVILPALQAHGFDLVWFGVQMTILMEAGLIHPPLGLNLFVIQGIAPEIPLKELLWGVTPFIVIIMLFIVLTCVYPQIVLWLPNHM</sequence>
<feature type="transmembrane region" description="Helical" evidence="7">
    <location>
        <begin position="100"/>
        <end position="123"/>
    </location>
</feature>
<comment type="similarity">
    <text evidence="7">Belongs to the TRAP transporter large permease family.</text>
</comment>
<dbReference type="RefSeq" id="WP_132580535.1">
    <property type="nucleotide sequence ID" value="NZ_SMAJ01000003.1"/>
</dbReference>
<evidence type="ECO:0000256" key="5">
    <source>
        <dbReference type="ARBA" id="ARBA00022989"/>
    </source>
</evidence>
<evidence type="ECO:0000256" key="3">
    <source>
        <dbReference type="ARBA" id="ARBA00022519"/>
    </source>
</evidence>
<evidence type="ECO:0000256" key="2">
    <source>
        <dbReference type="ARBA" id="ARBA00022475"/>
    </source>
</evidence>
<accession>A0A4R3MAK0</accession>
<gene>
    <name evidence="9" type="ORF">EDC26_103334</name>
</gene>
<feature type="transmembrane region" description="Helical" evidence="7">
    <location>
        <begin position="175"/>
        <end position="196"/>
    </location>
</feature>
<evidence type="ECO:0000313" key="9">
    <source>
        <dbReference type="EMBL" id="TCT09713.1"/>
    </source>
</evidence>
<protein>
    <recommendedName>
        <fullName evidence="7">TRAP transporter large permease protein</fullName>
    </recommendedName>
</protein>
<feature type="transmembrane region" description="Helical" evidence="7">
    <location>
        <begin position="259"/>
        <end position="275"/>
    </location>
</feature>
<keyword evidence="2" id="KW-1003">Cell membrane</keyword>
<dbReference type="OrthoDB" id="9796052at2"/>
<dbReference type="PANTHER" id="PTHR33362:SF5">
    <property type="entry name" value="C4-DICARBOXYLATE TRAP TRANSPORTER LARGE PERMEASE PROTEIN DCTM"/>
    <property type="match status" value="1"/>
</dbReference>
<evidence type="ECO:0000313" key="10">
    <source>
        <dbReference type="Proteomes" id="UP000295525"/>
    </source>
</evidence>
<dbReference type="PIRSF" id="PIRSF006066">
    <property type="entry name" value="HI0050"/>
    <property type="match status" value="1"/>
</dbReference>
<comment type="subcellular location">
    <subcellularLocation>
        <location evidence="1 7">Cell inner membrane</location>
        <topology evidence="1 7">Multi-pass membrane protein</topology>
    </subcellularLocation>
</comment>
<evidence type="ECO:0000256" key="7">
    <source>
        <dbReference type="RuleBase" id="RU369079"/>
    </source>
</evidence>
<feature type="transmembrane region" description="Helical" evidence="7">
    <location>
        <begin position="373"/>
        <end position="393"/>
    </location>
</feature>
<keyword evidence="6 7" id="KW-0472">Membrane</keyword>
<dbReference type="PANTHER" id="PTHR33362">
    <property type="entry name" value="SIALIC ACID TRAP TRANSPORTER PERMEASE PROTEIN SIAT-RELATED"/>
    <property type="match status" value="1"/>
</dbReference>
<feature type="transmembrane region" description="Helical" evidence="7">
    <location>
        <begin position="296"/>
        <end position="316"/>
    </location>
</feature>
<dbReference type="Proteomes" id="UP000295525">
    <property type="component" value="Unassembled WGS sequence"/>
</dbReference>
<keyword evidence="3 7" id="KW-0997">Cell inner membrane</keyword>
<keyword evidence="7" id="KW-0813">Transport</keyword>
<feature type="transmembrane region" description="Helical" evidence="7">
    <location>
        <begin position="413"/>
        <end position="440"/>
    </location>
</feature>
<proteinExistence type="inferred from homology"/>
<comment type="caution">
    <text evidence="9">The sequence shown here is derived from an EMBL/GenBank/DDBJ whole genome shotgun (WGS) entry which is preliminary data.</text>
</comment>
<dbReference type="InterPro" id="IPR004681">
    <property type="entry name" value="TRAP_DctM"/>
</dbReference>
<feature type="transmembrane region" description="Helical" evidence="7">
    <location>
        <begin position="235"/>
        <end position="253"/>
    </location>
</feature>
<feature type="transmembrane region" description="Helical" evidence="7">
    <location>
        <begin position="6"/>
        <end position="39"/>
    </location>
</feature>
<keyword evidence="4 7" id="KW-0812">Transmembrane</keyword>
<comment type="function">
    <text evidence="7">Part of the tripartite ATP-independent periplasmic (TRAP) transport system.</text>
</comment>
<evidence type="ECO:0000256" key="1">
    <source>
        <dbReference type="ARBA" id="ARBA00004429"/>
    </source>
</evidence>
<feature type="transmembrane region" description="Helical" evidence="7">
    <location>
        <begin position="51"/>
        <end position="70"/>
    </location>
</feature>
<feature type="transmembrane region" description="Helical" evidence="7">
    <location>
        <begin position="336"/>
        <end position="366"/>
    </location>
</feature>
<dbReference type="NCBIfam" id="TIGR00786">
    <property type="entry name" value="dctM"/>
    <property type="match status" value="1"/>
</dbReference>
<keyword evidence="5 7" id="KW-1133">Transmembrane helix</keyword>